<sequence>MGRRFFRDWALWEKMTFVLACGIVVTIIGGLCKLKYSHWKIRKYSKVAASKAAQTPEMLEAQPPTEGTKDEKDDVPFGIRAIESGIEVDGVWISRSNTPVPSSASSIYNEPRNRQNRTSPGSDSVELELPQPAHGSSSRASSRAPSSAFDRAVSAEQLPDSRPPSPGSGCPTCGRQVVRAPQSRYSNPNLLRHSSTLNALEGLDPGTPYETGEPSGSKHSSMSSGRSNRESGESDYNTLSIPRFQQDRPYEPAYLSPRAAPTPPVDPRVDLDLLQSHRLSHVAETGQLTPRIRKPGFSGEWASIAELGKPENAISTPVDCFIPRRTTPSPPLSVALSPIMGASQTMAMMSSNQDSHASNVAKQAVPLLDTYQPRRLHTEEENSGLSQRASQLPVHRDSQVLRKVNSGFEILRPGTLDVTIPPARDDGGLESGEKRQSKRLQKKRRPSEGYKASNFVEQV</sequence>
<evidence type="ECO:0000256" key="2">
    <source>
        <dbReference type="SAM" id="Phobius"/>
    </source>
</evidence>
<feature type="compositionally biased region" description="Low complexity" evidence="1">
    <location>
        <begin position="212"/>
        <end position="226"/>
    </location>
</feature>
<feature type="region of interest" description="Disordered" evidence="1">
    <location>
        <begin position="377"/>
        <end position="397"/>
    </location>
</feature>
<reference evidence="3 4" key="1">
    <citation type="journal article" date="2016" name="Nat. Commun.">
        <title>Ectomycorrhizal ecology is imprinted in the genome of the dominant symbiotic fungus Cenococcum geophilum.</title>
        <authorList>
            <consortium name="DOE Joint Genome Institute"/>
            <person name="Peter M."/>
            <person name="Kohler A."/>
            <person name="Ohm R.A."/>
            <person name="Kuo A."/>
            <person name="Krutzmann J."/>
            <person name="Morin E."/>
            <person name="Arend M."/>
            <person name="Barry K.W."/>
            <person name="Binder M."/>
            <person name="Choi C."/>
            <person name="Clum A."/>
            <person name="Copeland A."/>
            <person name="Grisel N."/>
            <person name="Haridas S."/>
            <person name="Kipfer T."/>
            <person name="LaButti K."/>
            <person name="Lindquist E."/>
            <person name="Lipzen A."/>
            <person name="Maire R."/>
            <person name="Meier B."/>
            <person name="Mihaltcheva S."/>
            <person name="Molinier V."/>
            <person name="Murat C."/>
            <person name="Poggeler S."/>
            <person name="Quandt C.A."/>
            <person name="Sperisen C."/>
            <person name="Tritt A."/>
            <person name="Tisserant E."/>
            <person name="Crous P.W."/>
            <person name="Henrissat B."/>
            <person name="Nehls U."/>
            <person name="Egli S."/>
            <person name="Spatafora J.W."/>
            <person name="Grigoriev I.V."/>
            <person name="Martin F.M."/>
        </authorList>
    </citation>
    <scope>NUCLEOTIDE SEQUENCE [LARGE SCALE GENOMIC DNA]</scope>
    <source>
        <strain evidence="3 4">CBS 207.34</strain>
    </source>
</reference>
<evidence type="ECO:0000313" key="3">
    <source>
        <dbReference type="EMBL" id="OCL13530.1"/>
    </source>
</evidence>
<proteinExistence type="predicted"/>
<dbReference type="AlphaFoldDB" id="A0A8E2FAZ3"/>
<organism evidence="3 4">
    <name type="scientific">Glonium stellatum</name>
    <dbReference type="NCBI Taxonomy" id="574774"/>
    <lineage>
        <taxon>Eukaryota</taxon>
        <taxon>Fungi</taxon>
        <taxon>Dikarya</taxon>
        <taxon>Ascomycota</taxon>
        <taxon>Pezizomycotina</taxon>
        <taxon>Dothideomycetes</taxon>
        <taxon>Pleosporomycetidae</taxon>
        <taxon>Gloniales</taxon>
        <taxon>Gloniaceae</taxon>
        <taxon>Glonium</taxon>
    </lineage>
</organism>
<evidence type="ECO:0000313" key="4">
    <source>
        <dbReference type="Proteomes" id="UP000250140"/>
    </source>
</evidence>
<feature type="compositionally biased region" description="Basic residues" evidence="1">
    <location>
        <begin position="436"/>
        <end position="445"/>
    </location>
</feature>
<dbReference type="EMBL" id="KV748707">
    <property type="protein sequence ID" value="OCL13530.1"/>
    <property type="molecule type" value="Genomic_DNA"/>
</dbReference>
<feature type="region of interest" description="Disordered" evidence="1">
    <location>
        <begin position="416"/>
        <end position="459"/>
    </location>
</feature>
<dbReference type="PANTHER" id="PTHR40623:SF2">
    <property type="entry name" value="INTEGRAL MEMBRANE PROTEIN"/>
    <property type="match status" value="1"/>
</dbReference>
<dbReference type="PANTHER" id="PTHR40623">
    <property type="entry name" value="INTEGRAL MEMBRANE PROTEIN"/>
    <property type="match status" value="1"/>
</dbReference>
<name>A0A8E2FAZ3_9PEZI</name>
<accession>A0A8E2FAZ3</accession>
<gene>
    <name evidence="3" type="ORF">AOQ84DRAFT_385348</name>
</gene>
<dbReference type="Proteomes" id="UP000250140">
    <property type="component" value="Unassembled WGS sequence"/>
</dbReference>
<keyword evidence="2" id="KW-0812">Transmembrane</keyword>
<feature type="region of interest" description="Disordered" evidence="1">
    <location>
        <begin position="98"/>
        <end position="175"/>
    </location>
</feature>
<feature type="region of interest" description="Disordered" evidence="1">
    <location>
        <begin position="52"/>
        <end position="75"/>
    </location>
</feature>
<keyword evidence="2" id="KW-0472">Membrane</keyword>
<feature type="region of interest" description="Disordered" evidence="1">
    <location>
        <begin position="198"/>
        <end position="248"/>
    </location>
</feature>
<feature type="transmembrane region" description="Helical" evidence="2">
    <location>
        <begin position="15"/>
        <end position="36"/>
    </location>
</feature>
<keyword evidence="2" id="KW-1133">Transmembrane helix</keyword>
<feature type="compositionally biased region" description="Basic and acidic residues" evidence="1">
    <location>
        <begin position="423"/>
        <end position="435"/>
    </location>
</feature>
<feature type="compositionally biased region" description="Low complexity" evidence="1">
    <location>
        <begin position="136"/>
        <end position="148"/>
    </location>
</feature>
<feature type="compositionally biased region" description="Polar residues" evidence="1">
    <location>
        <begin position="98"/>
        <end position="108"/>
    </location>
</feature>
<dbReference type="OrthoDB" id="5426165at2759"/>
<keyword evidence="4" id="KW-1185">Reference proteome</keyword>
<evidence type="ECO:0000256" key="1">
    <source>
        <dbReference type="SAM" id="MobiDB-lite"/>
    </source>
</evidence>
<protein>
    <submittedName>
        <fullName evidence="3">Uncharacterized protein</fullName>
    </submittedName>
</protein>